<dbReference type="Proteomes" id="UP000265120">
    <property type="component" value="Chromosome Z"/>
</dbReference>
<dbReference type="Ensembl" id="ENSCSET00000023031.1">
    <property type="protein sequence ID" value="ENSCSEP00000022738.1"/>
    <property type="gene ID" value="ENSCSEG00000014486.1"/>
</dbReference>
<dbReference type="InterPro" id="IPR006553">
    <property type="entry name" value="Leu-rich_rpt_Cys-con_subtyp"/>
</dbReference>
<protein>
    <submittedName>
        <fullName evidence="2">Si:ch211-214j8.12</fullName>
    </submittedName>
</protein>
<dbReference type="SMART" id="SM00367">
    <property type="entry name" value="LRR_CC"/>
    <property type="match status" value="3"/>
</dbReference>
<reference evidence="2 3" key="1">
    <citation type="journal article" date="2014" name="Nat. Genet.">
        <title>Whole-genome sequence of a flatfish provides insights into ZW sex chromosome evolution and adaptation to a benthic lifestyle.</title>
        <authorList>
            <person name="Chen S."/>
            <person name="Zhang G."/>
            <person name="Shao C."/>
            <person name="Huang Q."/>
            <person name="Liu G."/>
            <person name="Zhang P."/>
            <person name="Song W."/>
            <person name="An N."/>
            <person name="Chalopin D."/>
            <person name="Volff J.N."/>
            <person name="Hong Y."/>
            <person name="Li Q."/>
            <person name="Sha Z."/>
            <person name="Zhou H."/>
            <person name="Xie M."/>
            <person name="Yu Q."/>
            <person name="Liu Y."/>
            <person name="Xiang H."/>
            <person name="Wang N."/>
            <person name="Wu K."/>
            <person name="Yang C."/>
            <person name="Zhou Q."/>
            <person name="Liao X."/>
            <person name="Yang L."/>
            <person name="Hu Q."/>
            <person name="Zhang J."/>
            <person name="Meng L."/>
            <person name="Jin L."/>
            <person name="Tian Y."/>
            <person name="Lian J."/>
            <person name="Yang J."/>
            <person name="Miao G."/>
            <person name="Liu S."/>
            <person name="Liang Z."/>
            <person name="Yan F."/>
            <person name="Li Y."/>
            <person name="Sun B."/>
            <person name="Zhang H."/>
            <person name="Zhang J."/>
            <person name="Zhu Y."/>
            <person name="Du M."/>
            <person name="Zhao Y."/>
            <person name="Schartl M."/>
            <person name="Tang Q."/>
            <person name="Wang J."/>
        </authorList>
    </citation>
    <scope>NUCLEOTIDE SEQUENCE</scope>
</reference>
<sequence>MPLFRVSGGRGAEKSGRQKIKKMKWRDGSRRTDDEGSVQSLTRLCLLSLVDNMKEVWVKDYAEKYLDQYFFRHIMGPFNSLPGDLVEELIFLLCSRKKLSRAGLHLLLVPQLKSLLLDKCPGLLTSSLCVHIAARCQGLWNLDLSGAQQLPSKVLSKTLCSVPALRSLSLAGTPCDECVIRTIFLHCRLLRHLDVSRCHFLAPAALLSLVGRALCSSSACPSSTLFCSTSATEPSTSSCTLEHSSPTTSESLPPLPLSRILALDIGFGEEEEDSVTVAAYLLLSLPSLKELAIEGLAQACSLIEHRDFSKTVEFTEREKFPRLIEVWRKEKHRQDSERMTERHERAVAEDEEHKDEEEEEIMWEEYSQENDRDENREERPSCSLIQAQGEVSSSFSDECLVLHLKDVKGITCDFLDSLCHLCPDIYNISVNIVDPEDTSRRSQCSVLAAGLQTWSGQLQSLSLLYPGLLDDLLPALHVTGSSLLSLSLEGVKNINIALLEVMHACPKLHELLIFAESPTIPQTNVMEQQDDNPQLPNLRTLTINFSHNPIQKRPDFLWRSFANALCCLLMGSPLLEKVSLVSLPCPLDRILNYVLQEGFFNIFPVVNFQGLSNSHLKRLQHINLTRTDVMMGTVNNLMRNCKRLKFVNLSHCWEICQSDLQYCTKFRNVEVVYV</sequence>
<feature type="region of interest" description="Disordered" evidence="1">
    <location>
        <begin position="232"/>
        <end position="252"/>
    </location>
</feature>
<dbReference type="InParanoid" id="A0A3P8W5A5"/>
<feature type="compositionally biased region" description="Acidic residues" evidence="1">
    <location>
        <begin position="349"/>
        <end position="360"/>
    </location>
</feature>
<evidence type="ECO:0000313" key="2">
    <source>
        <dbReference type="Ensembl" id="ENSCSEP00000022738.1"/>
    </source>
</evidence>
<evidence type="ECO:0000256" key="1">
    <source>
        <dbReference type="SAM" id="MobiDB-lite"/>
    </source>
</evidence>
<dbReference type="GeneID" id="103398225"/>
<dbReference type="Gene3D" id="3.80.10.10">
    <property type="entry name" value="Ribonuclease Inhibitor"/>
    <property type="match status" value="2"/>
</dbReference>
<evidence type="ECO:0000313" key="3">
    <source>
        <dbReference type="Proteomes" id="UP000265120"/>
    </source>
</evidence>
<feature type="region of interest" description="Disordered" evidence="1">
    <location>
        <begin position="1"/>
        <end position="35"/>
    </location>
</feature>
<name>A0A3P8W5A5_CYNSE</name>
<proteinExistence type="predicted"/>
<keyword evidence="3" id="KW-1185">Reference proteome</keyword>
<feature type="compositionally biased region" description="Low complexity" evidence="1">
    <location>
        <begin position="240"/>
        <end position="252"/>
    </location>
</feature>
<organism evidence="2 3">
    <name type="scientific">Cynoglossus semilaevis</name>
    <name type="common">Tongue sole</name>
    <dbReference type="NCBI Taxonomy" id="244447"/>
    <lineage>
        <taxon>Eukaryota</taxon>
        <taxon>Metazoa</taxon>
        <taxon>Chordata</taxon>
        <taxon>Craniata</taxon>
        <taxon>Vertebrata</taxon>
        <taxon>Euteleostomi</taxon>
        <taxon>Actinopterygii</taxon>
        <taxon>Neopterygii</taxon>
        <taxon>Teleostei</taxon>
        <taxon>Neoteleostei</taxon>
        <taxon>Acanthomorphata</taxon>
        <taxon>Carangaria</taxon>
        <taxon>Pleuronectiformes</taxon>
        <taxon>Pleuronectoidei</taxon>
        <taxon>Cynoglossidae</taxon>
        <taxon>Cynoglossinae</taxon>
        <taxon>Cynoglossus</taxon>
    </lineage>
</organism>
<dbReference type="OMA" id="SSACHIT"/>
<dbReference type="InterPro" id="IPR032675">
    <property type="entry name" value="LRR_dom_sf"/>
</dbReference>
<dbReference type="SUPFAM" id="SSF52047">
    <property type="entry name" value="RNI-like"/>
    <property type="match status" value="2"/>
</dbReference>
<feature type="compositionally biased region" description="Basic and acidic residues" evidence="1">
    <location>
        <begin position="331"/>
        <end position="348"/>
    </location>
</feature>
<feature type="region of interest" description="Disordered" evidence="1">
    <location>
        <begin position="331"/>
        <end position="360"/>
    </location>
</feature>
<dbReference type="KEGG" id="csem:103398225"/>
<dbReference type="STRING" id="244447.ENSCSEP00000022738"/>
<reference evidence="2" key="2">
    <citation type="submission" date="2025-08" db="UniProtKB">
        <authorList>
            <consortium name="Ensembl"/>
        </authorList>
    </citation>
    <scope>IDENTIFICATION</scope>
</reference>
<reference evidence="2" key="3">
    <citation type="submission" date="2025-09" db="UniProtKB">
        <authorList>
            <consortium name="Ensembl"/>
        </authorList>
    </citation>
    <scope>IDENTIFICATION</scope>
</reference>
<dbReference type="OrthoDB" id="16120at2759"/>
<dbReference type="RefSeq" id="XP_008334980.1">
    <property type="nucleotide sequence ID" value="XM_008336758.3"/>
</dbReference>
<dbReference type="AlphaFoldDB" id="A0A3P8W5A5"/>
<feature type="compositionally biased region" description="Basic and acidic residues" evidence="1">
    <location>
        <begin position="25"/>
        <end position="34"/>
    </location>
</feature>
<dbReference type="GeneTree" id="ENSGT00610000087464"/>
<accession>A0A3P8W5A5</accession>